<keyword evidence="1" id="KW-0732">Signal</keyword>
<dbReference type="EMBL" id="JBHUDZ010000001">
    <property type="protein sequence ID" value="MFD1601432.1"/>
    <property type="molecule type" value="Genomic_DNA"/>
</dbReference>
<reference evidence="3" key="1">
    <citation type="journal article" date="2019" name="Int. J. Syst. Evol. Microbiol.">
        <title>The Global Catalogue of Microorganisms (GCM) 10K type strain sequencing project: providing services to taxonomists for standard genome sequencing and annotation.</title>
        <authorList>
            <consortium name="The Broad Institute Genomics Platform"/>
            <consortium name="The Broad Institute Genome Sequencing Center for Infectious Disease"/>
            <person name="Wu L."/>
            <person name="Ma J."/>
        </authorList>
    </citation>
    <scope>NUCLEOTIDE SEQUENCE [LARGE SCALE GENOMIC DNA]</scope>
    <source>
        <strain evidence="3">CCUG 70865</strain>
    </source>
</reference>
<dbReference type="InterPro" id="IPR013431">
    <property type="entry name" value="Delta_60_rpt"/>
</dbReference>
<evidence type="ECO:0000256" key="1">
    <source>
        <dbReference type="SAM" id="SignalP"/>
    </source>
</evidence>
<proteinExistence type="predicted"/>
<dbReference type="Pfam" id="PF17164">
    <property type="entry name" value="DUF5122"/>
    <property type="match status" value="12"/>
</dbReference>
<feature type="chain" id="PRO_5045772485" evidence="1">
    <location>
        <begin position="27"/>
        <end position="1286"/>
    </location>
</feature>
<dbReference type="RefSeq" id="WP_379817510.1">
    <property type="nucleotide sequence ID" value="NZ_JBHUDZ010000001.1"/>
</dbReference>
<protein>
    <submittedName>
        <fullName evidence="2">T9SS sorting signal type C domain-containing protein</fullName>
    </submittedName>
</protein>
<keyword evidence="3" id="KW-1185">Reference proteome</keyword>
<gene>
    <name evidence="2" type="ORF">ACFSC2_01630</name>
</gene>
<dbReference type="SUPFAM" id="SSF63829">
    <property type="entry name" value="Calcium-dependent phosphotriesterase"/>
    <property type="match status" value="1"/>
</dbReference>
<comment type="caution">
    <text evidence="2">The sequence shown here is derived from an EMBL/GenBank/DDBJ whole genome shotgun (WGS) entry which is preliminary data.</text>
</comment>
<dbReference type="SUPFAM" id="SSF50998">
    <property type="entry name" value="Quinoprotein alcohol dehydrogenase-like"/>
    <property type="match status" value="1"/>
</dbReference>
<evidence type="ECO:0000313" key="2">
    <source>
        <dbReference type="EMBL" id="MFD1601432.1"/>
    </source>
</evidence>
<accession>A0ABW4H885</accession>
<evidence type="ECO:0000313" key="3">
    <source>
        <dbReference type="Proteomes" id="UP001597138"/>
    </source>
</evidence>
<sequence>MLSPFKIKRRSQFTLSLILFCSMLFAQQGKLDLTFNTVDDGLSGDGFNDAVRTLVLQPDGNLIVGGDYLSLNGVPVAYLTRLKPDGTIDETFNTGTGFNGKIYKVHLQADGKLLVGGSFTNYDGHIAGRLIRLNTDGSFDASFSTSLGATTGIVYDIAEQPDGKIVIVGSFAKYNNVTVNRIVRLLPTGSIDASFATGSGSTVNITSAKIVASGKILIAGNFISFNGTSANRMARLNNNGSIDNSFTIGTGFNDDVNAVSIQPNGKILAGGNYTTFNGFQANRIIRLNEDGTPDPSFVSGSGFTKEGIQVIKTDSFGNIMAGGSFTGFYNGNDVNRVVFLNEDGSLKTDFDLGSGPGSASVLALETDQDGSWFIGGSFSVFDGQNQGRLAKVSDKGEHDIAYLAAGVGFDNSVLSLLPLEDKKTIVVGSFTKFNGEPARRITRLLDNGLLDSSFNSGKFGADNLVKTAVLQDDGKIILGGNFTKYNEVQNYRIVRILSDGSIDDSFSTGKGFNSQVYAMQLQSDGRLIAAGNFATYNGLASGKIVRILPDGSKDNTFNPGIGANGIIEAIAIQPDGKILAAGRFTSFNDVPCAKLVRLNPDGSIDNTFSIGDGFDKYVYTIALQSDGKIVLGGSFLAFNKTKQNRLVRLNSNGSLDTSFQSGTGFNKGDVRTLLIQPDNRIIVGGTFSGTYKNITALRLIRLFENGDFDNSFSASLNDKLFAIAIGADFRLLIGGNFNSVSGISKHRIARLKLCLYSTIWNGISWSRGFPSGGKEVTFKADFNHLTNANVCSCTIENQKTVTLLNDNTLGIEFDYSGTGTLVLEEASSLYQSDDDIINTGIIHLKRKTQPILKFDFTYWSSPVDHQKLIDLSPETLSDKYYSYNDLLKNWKIEQPSAVMQLGKGYTIRGPQSFSTTDRAIFEAVFKGIPNNGKVEIAFEKANNFSLIGNPYPSAVDASLFLKKNAPQTKGALYFWTHNTPITNLNYTADDYAVYNLLGDTATRPALSVGSNNYRPDGTITSGQAFFIKSNAAGTIVFDNSMRIPKRNNVFFKSAADDENQEEEKHRLWLNITNSEGLFKQILVGYATEASNDFDLLYDAEYMSGSQTVDFYSLCNNTKLVIQGRALPFSDSDTVKLGFKTITAGSFVVQIDHADEKLADKGIFLEDKENQQMFDLTKADYKFTSREGTFNDRFVLHFNNQTLGISTVENKEQKVYVAVHHKIIKVFSSQSNLQDVSIYDVSGKLLYDKKQIKNKSLQISNLQSTDQVLFVKTILENDQKFNSKIIF</sequence>
<dbReference type="InterPro" id="IPR011047">
    <property type="entry name" value="Quinoprotein_ADH-like_sf"/>
</dbReference>
<dbReference type="Proteomes" id="UP001597138">
    <property type="component" value="Unassembled WGS sequence"/>
</dbReference>
<organism evidence="2 3">
    <name type="scientific">Flavobacterium artemisiae</name>
    <dbReference type="NCBI Taxonomy" id="2126556"/>
    <lineage>
        <taxon>Bacteria</taxon>
        <taxon>Pseudomonadati</taxon>
        <taxon>Bacteroidota</taxon>
        <taxon>Flavobacteriia</taxon>
        <taxon>Flavobacteriales</taxon>
        <taxon>Flavobacteriaceae</taxon>
        <taxon>Flavobacterium</taxon>
    </lineage>
</organism>
<feature type="signal peptide" evidence="1">
    <location>
        <begin position="1"/>
        <end position="26"/>
    </location>
</feature>
<dbReference type="NCBIfam" id="TIGR02608">
    <property type="entry name" value="delta_60_rpt"/>
    <property type="match status" value="10"/>
</dbReference>
<name>A0ABW4H885_9FLAO</name>
<dbReference type="NCBIfam" id="NF033708">
    <property type="entry name" value="T9SS_Cterm_ChiA"/>
    <property type="match status" value="1"/>
</dbReference>
<dbReference type="Gene3D" id="2.80.10.50">
    <property type="match status" value="6"/>
</dbReference>